<dbReference type="EnsemblMetazoa" id="XM_029485584.1">
    <property type="protein sequence ID" value="XP_029341444.1"/>
    <property type="gene ID" value="LOC100570583"/>
</dbReference>
<feature type="compositionally biased region" description="Low complexity" evidence="1">
    <location>
        <begin position="171"/>
        <end position="194"/>
    </location>
</feature>
<evidence type="ECO:0000313" key="3">
    <source>
        <dbReference type="Proteomes" id="UP000007819"/>
    </source>
</evidence>
<evidence type="ECO:0000256" key="1">
    <source>
        <dbReference type="SAM" id="MobiDB-lite"/>
    </source>
</evidence>
<sequence>MYGCAYMGNESLPMFHLWLERPDQKFGHGNCDNTLNMDHFMFECLSKHGKPTNKDESEMGGQYISLLEHTAASMQNKTKTRSHRCALYDVHDDNDRKLRIIRMVISKPVIGEEFNLNQCNGLSDLLARDELPVIPEGYRYWPDGSLYIYLLGRKANILYNGTKYPDFSDISRPTTTTSRPSTSTTTTTTRTTTTVKPRHPYCKHEKNMLLKYFVGILLKL</sequence>
<reference evidence="2" key="2">
    <citation type="submission" date="2022-06" db="UniProtKB">
        <authorList>
            <consortium name="EnsemblMetazoa"/>
        </authorList>
    </citation>
    <scope>IDENTIFICATION</scope>
</reference>
<dbReference type="GeneID" id="100570583"/>
<feature type="region of interest" description="Disordered" evidence="1">
    <location>
        <begin position="169"/>
        <end position="198"/>
    </location>
</feature>
<name>A0A8R2NMT2_ACYPI</name>
<organism evidence="2 3">
    <name type="scientific">Acyrthosiphon pisum</name>
    <name type="common">Pea aphid</name>
    <dbReference type="NCBI Taxonomy" id="7029"/>
    <lineage>
        <taxon>Eukaryota</taxon>
        <taxon>Metazoa</taxon>
        <taxon>Ecdysozoa</taxon>
        <taxon>Arthropoda</taxon>
        <taxon>Hexapoda</taxon>
        <taxon>Insecta</taxon>
        <taxon>Pterygota</taxon>
        <taxon>Neoptera</taxon>
        <taxon>Paraneoptera</taxon>
        <taxon>Hemiptera</taxon>
        <taxon>Sternorrhyncha</taxon>
        <taxon>Aphidomorpha</taxon>
        <taxon>Aphidoidea</taxon>
        <taxon>Aphididae</taxon>
        <taxon>Macrosiphini</taxon>
        <taxon>Acyrthosiphon</taxon>
    </lineage>
</organism>
<dbReference type="RefSeq" id="XP_029341444.1">
    <property type="nucleotide sequence ID" value="XM_029485584.1"/>
</dbReference>
<protein>
    <submittedName>
        <fullName evidence="2">Uncharacterized protein</fullName>
    </submittedName>
</protein>
<dbReference type="Proteomes" id="UP000007819">
    <property type="component" value="Chromosome X"/>
</dbReference>
<proteinExistence type="predicted"/>
<dbReference type="OrthoDB" id="6619709at2759"/>
<dbReference type="KEGG" id="api:100570583"/>
<reference evidence="3" key="1">
    <citation type="submission" date="2010-06" db="EMBL/GenBank/DDBJ databases">
        <authorList>
            <person name="Jiang H."/>
            <person name="Abraham K."/>
            <person name="Ali S."/>
            <person name="Alsbrooks S.L."/>
            <person name="Anim B.N."/>
            <person name="Anosike U.S."/>
            <person name="Attaway T."/>
            <person name="Bandaranaike D.P."/>
            <person name="Battles P.K."/>
            <person name="Bell S.N."/>
            <person name="Bell A.V."/>
            <person name="Beltran B."/>
            <person name="Bickham C."/>
            <person name="Bustamante Y."/>
            <person name="Caleb T."/>
            <person name="Canada A."/>
            <person name="Cardenas V."/>
            <person name="Carter K."/>
            <person name="Chacko J."/>
            <person name="Chandrabose M.N."/>
            <person name="Chavez D."/>
            <person name="Chavez A."/>
            <person name="Chen L."/>
            <person name="Chu H.-S."/>
            <person name="Claassen K.J."/>
            <person name="Cockrell R."/>
            <person name="Collins M."/>
            <person name="Cooper J.A."/>
            <person name="Cree A."/>
            <person name="Curry S.M."/>
            <person name="Da Y."/>
            <person name="Dao M.D."/>
            <person name="Das B."/>
            <person name="Davila M.-L."/>
            <person name="Davy-Carroll L."/>
            <person name="Denson S."/>
            <person name="Dinh H."/>
            <person name="Ebong V.E."/>
            <person name="Edwards J.R."/>
            <person name="Egan A."/>
            <person name="El-Daye J."/>
            <person name="Escobedo L."/>
            <person name="Fernandez S."/>
            <person name="Fernando P.R."/>
            <person name="Flagg N."/>
            <person name="Forbes L.D."/>
            <person name="Fowler R.G."/>
            <person name="Fu Q."/>
            <person name="Gabisi R.A."/>
            <person name="Ganer J."/>
            <person name="Garbino Pronczuk A."/>
            <person name="Garcia R.M."/>
            <person name="Garner T."/>
            <person name="Garrett T.E."/>
            <person name="Gonzalez D.A."/>
            <person name="Hamid H."/>
            <person name="Hawkins E.S."/>
            <person name="Hirani K."/>
            <person name="Hogues M.E."/>
            <person name="Hollins B."/>
            <person name="Hsiao C.-H."/>
            <person name="Jabil R."/>
            <person name="James M.L."/>
            <person name="Jhangiani S.N."/>
            <person name="Johnson B."/>
            <person name="Johnson Q."/>
            <person name="Joshi V."/>
            <person name="Kalu J.B."/>
            <person name="Kam C."/>
            <person name="Kashfia A."/>
            <person name="Keebler J."/>
            <person name="Kisamo H."/>
            <person name="Kovar C.L."/>
            <person name="Lago L.A."/>
            <person name="Lai C.-Y."/>
            <person name="Laidlaw J."/>
            <person name="Lara F."/>
            <person name="Le T.-K."/>
            <person name="Lee S.L."/>
            <person name="Legall F.H."/>
            <person name="Lemon S.J."/>
            <person name="Lewis L.R."/>
            <person name="Li B."/>
            <person name="Liu Y."/>
            <person name="Liu Y.-S."/>
            <person name="Lopez J."/>
            <person name="Lozado R.J."/>
            <person name="Lu J."/>
            <person name="Madu R.C."/>
            <person name="Maheshwari M."/>
            <person name="Maheshwari R."/>
            <person name="Malloy K."/>
            <person name="Martinez E."/>
            <person name="Mathew T."/>
            <person name="Mercado I.C."/>
            <person name="Mercado C."/>
            <person name="Meyer B."/>
            <person name="Montgomery K."/>
            <person name="Morgan M.B."/>
            <person name="Munidasa M."/>
            <person name="Nazareth L.V."/>
            <person name="Nelson J."/>
            <person name="Ng B.M."/>
            <person name="Nguyen N.B."/>
            <person name="Nguyen P.Q."/>
            <person name="Nguyen T."/>
            <person name="Obregon M."/>
            <person name="Okwuonu G.O."/>
            <person name="Onwere C.G."/>
            <person name="Orozco G."/>
            <person name="Parra A."/>
            <person name="Patel S."/>
            <person name="Patil S."/>
            <person name="Perez A."/>
            <person name="Perez Y."/>
            <person name="Pham C."/>
            <person name="Primus E.L."/>
            <person name="Pu L.-L."/>
            <person name="Puazo M."/>
            <person name="Qin X."/>
            <person name="Quiroz J.B."/>
            <person name="Reese J."/>
            <person name="Richards S."/>
            <person name="Rives C.M."/>
            <person name="Robberts R."/>
            <person name="Ruiz S.J."/>
            <person name="Ruiz M.J."/>
            <person name="Santibanez J."/>
            <person name="Schneider B.W."/>
            <person name="Sisson I."/>
            <person name="Smith M."/>
            <person name="Sodergren E."/>
            <person name="Song X.-Z."/>
            <person name="Song B.B."/>
            <person name="Summersgill H."/>
            <person name="Thelus R."/>
            <person name="Thornton R.D."/>
            <person name="Trejos Z.Y."/>
            <person name="Usmani K."/>
            <person name="Vattathil S."/>
            <person name="Villasana D."/>
            <person name="Walker D.L."/>
            <person name="Wang S."/>
            <person name="Wang K."/>
            <person name="White C.S."/>
            <person name="Williams A.C."/>
            <person name="Williamson J."/>
            <person name="Wilson K."/>
            <person name="Woghiren I.O."/>
            <person name="Woodworth J.R."/>
            <person name="Worley K.C."/>
            <person name="Wright R.A."/>
            <person name="Wu W."/>
            <person name="Young L."/>
            <person name="Zhang L."/>
            <person name="Zhang J."/>
            <person name="Zhu Y."/>
            <person name="Muzny D.M."/>
            <person name="Weinstock G."/>
            <person name="Gibbs R.A."/>
        </authorList>
    </citation>
    <scope>NUCLEOTIDE SEQUENCE [LARGE SCALE GENOMIC DNA]</scope>
    <source>
        <strain evidence="3">LSR1</strain>
    </source>
</reference>
<dbReference type="AlphaFoldDB" id="A0A8R2NMT2"/>
<evidence type="ECO:0000313" key="2">
    <source>
        <dbReference type="EnsemblMetazoa" id="XP_029341444.1"/>
    </source>
</evidence>
<keyword evidence="3" id="KW-1185">Reference proteome</keyword>
<accession>A0A8R2NMT2</accession>